<evidence type="ECO:0000256" key="1">
    <source>
        <dbReference type="SAM" id="Phobius"/>
    </source>
</evidence>
<keyword evidence="1" id="KW-0472">Membrane</keyword>
<keyword evidence="1" id="KW-0812">Transmembrane</keyword>
<sequence>MSTTPRKGADLAKLVATLVVATLAATLGGWWLLTGTGAGGVDGRVFYTGDRPTSMTIGPNGWFAYADDDGEWVEHAPTGERWGGERLYGAPVLTSDGAAVSTLGPDVRVARASGVVVTEGSDLLVAHGDKELQPGDEVEVIGLSARHAAVVSCLSPAGEARLGKDVPGGRLVVSGIALADGHVAWSHDTEVGCATRLATLYPHGLPEQRHVLITPTEETTQALDLDTGTIARTWKQAPRGRVIVRQDEAVHRTGDTVTVTSLRSGKELARTSCPGARLDGIGESGGRLAAEGTPLVRCGDGVRLLGDDGFVTVDSPPVGESQEVPDGRSVVFDRFLISRSGDSLTLRDALADKEIGTIEVPDGYRISTNDLRGRLIGFYRPADKLLSDAAESAHILVDTRTAELVATTDDDLSPGAEVSTDGYAILGEYVERRRNRPPRSHAWLVGVEDVQRPS</sequence>
<dbReference type="OrthoDB" id="4847617at2"/>
<dbReference type="STRING" id="1216970.GCA_001570985_01789"/>
<protein>
    <submittedName>
        <fullName evidence="2">Uncharacterized protein</fullName>
    </submittedName>
</protein>
<dbReference type="KEGG" id="jli:EXU32_02015"/>
<reference evidence="2 3" key="1">
    <citation type="submission" date="2019-02" db="EMBL/GenBank/DDBJ databases">
        <title>Genomic data mining of an Antarctic deep-sea actinobacterium, Janibacterlimosus P3-3-X1.</title>
        <authorList>
            <person name="Liao L."/>
            <person name="Chen B."/>
        </authorList>
    </citation>
    <scope>NUCLEOTIDE SEQUENCE [LARGE SCALE GENOMIC DNA]</scope>
    <source>
        <strain evidence="2 3">P3-3-X1</strain>
    </source>
</reference>
<organism evidence="2 3">
    <name type="scientific">Janibacter limosus</name>
    <dbReference type="NCBI Taxonomy" id="53458"/>
    <lineage>
        <taxon>Bacteria</taxon>
        <taxon>Bacillati</taxon>
        <taxon>Actinomycetota</taxon>
        <taxon>Actinomycetes</taxon>
        <taxon>Micrococcales</taxon>
        <taxon>Intrasporangiaceae</taxon>
        <taxon>Janibacter</taxon>
    </lineage>
</organism>
<keyword evidence="3" id="KW-1185">Reference proteome</keyword>
<dbReference type="AlphaFoldDB" id="A0A4P6MQF7"/>
<dbReference type="Proteomes" id="UP000290408">
    <property type="component" value="Chromosome"/>
</dbReference>
<evidence type="ECO:0000313" key="3">
    <source>
        <dbReference type="Proteomes" id="UP000290408"/>
    </source>
</evidence>
<dbReference type="RefSeq" id="WP_130628392.1">
    <property type="nucleotide sequence ID" value="NZ_CP036164.1"/>
</dbReference>
<keyword evidence="1" id="KW-1133">Transmembrane helix</keyword>
<name>A0A4P6MQF7_9MICO</name>
<proteinExistence type="predicted"/>
<dbReference type="EMBL" id="CP036164">
    <property type="protein sequence ID" value="QBF45149.1"/>
    <property type="molecule type" value="Genomic_DNA"/>
</dbReference>
<evidence type="ECO:0000313" key="2">
    <source>
        <dbReference type="EMBL" id="QBF45149.1"/>
    </source>
</evidence>
<accession>A0A4P6MQF7</accession>
<gene>
    <name evidence="2" type="ORF">EXU32_02015</name>
</gene>
<feature type="transmembrane region" description="Helical" evidence="1">
    <location>
        <begin position="12"/>
        <end position="33"/>
    </location>
</feature>